<evidence type="ECO:0000256" key="3">
    <source>
        <dbReference type="ARBA" id="ARBA00022448"/>
    </source>
</evidence>
<evidence type="ECO:0000259" key="8">
    <source>
        <dbReference type="Pfam" id="PF01545"/>
    </source>
</evidence>
<evidence type="ECO:0000256" key="1">
    <source>
        <dbReference type="ARBA" id="ARBA00004141"/>
    </source>
</evidence>
<proteinExistence type="inferred from homology"/>
<evidence type="ECO:0000313" key="10">
    <source>
        <dbReference type="EMBL" id="ADZ85141.1"/>
    </source>
</evidence>
<feature type="transmembrane region" description="Helical" evidence="7">
    <location>
        <begin position="12"/>
        <end position="34"/>
    </location>
</feature>
<dbReference type="SUPFAM" id="SSF160240">
    <property type="entry name" value="Cation efflux protein cytoplasmic domain-like"/>
    <property type="match status" value="1"/>
</dbReference>
<dbReference type="InterPro" id="IPR002524">
    <property type="entry name" value="Cation_efflux"/>
</dbReference>
<dbReference type="GO" id="GO:0005886">
    <property type="term" value="C:plasma membrane"/>
    <property type="evidence" value="ECO:0007669"/>
    <property type="project" value="TreeGrafter"/>
</dbReference>
<keyword evidence="11" id="KW-1185">Reference proteome</keyword>
<dbReference type="HOGENOM" id="CLU_013430_3_2_9"/>
<dbReference type="GO" id="GO:0015093">
    <property type="term" value="F:ferrous iron transmembrane transporter activity"/>
    <property type="evidence" value="ECO:0007669"/>
    <property type="project" value="TreeGrafter"/>
</dbReference>
<accession>F2JRW1</accession>
<dbReference type="Gene3D" id="1.20.1510.10">
    <property type="entry name" value="Cation efflux protein transmembrane domain"/>
    <property type="match status" value="1"/>
</dbReference>
<dbReference type="STRING" id="642492.Clole_3454"/>
<reference evidence="10 11" key="1">
    <citation type="journal article" date="2011" name="J. Bacteriol.">
        <title>Complete genome sequence of the cellulose-degrading bacterium Cellulosilyticum lentocellum.</title>
        <authorList>
            <consortium name="US DOE Joint Genome Institute"/>
            <person name="Miller D.A."/>
            <person name="Suen G."/>
            <person name="Bruce D."/>
            <person name="Copeland A."/>
            <person name="Cheng J.F."/>
            <person name="Detter C."/>
            <person name="Goodwin L.A."/>
            <person name="Han C.S."/>
            <person name="Hauser L.J."/>
            <person name="Land M.L."/>
            <person name="Lapidus A."/>
            <person name="Lucas S."/>
            <person name="Meincke L."/>
            <person name="Pitluck S."/>
            <person name="Tapia R."/>
            <person name="Teshima H."/>
            <person name="Woyke T."/>
            <person name="Fox B.G."/>
            <person name="Angert E.R."/>
            <person name="Currie C.R."/>
        </authorList>
    </citation>
    <scope>NUCLEOTIDE SEQUENCE [LARGE SCALE GENOMIC DNA]</scope>
    <source>
        <strain evidence="11">ATCC 49066 / DSM 5427 / NCIMB 11756 / RHM5</strain>
    </source>
</reference>
<feature type="transmembrane region" description="Helical" evidence="7">
    <location>
        <begin position="158"/>
        <end position="179"/>
    </location>
</feature>
<dbReference type="eggNOG" id="COG0053">
    <property type="taxonomic scope" value="Bacteria"/>
</dbReference>
<gene>
    <name evidence="10" type="ordered locus">Clole_3454</name>
</gene>
<dbReference type="SUPFAM" id="SSF161111">
    <property type="entry name" value="Cation efflux protein transmembrane domain-like"/>
    <property type="match status" value="1"/>
</dbReference>
<feature type="domain" description="Cation efflux protein cytoplasmic" evidence="9">
    <location>
        <begin position="213"/>
        <end position="287"/>
    </location>
</feature>
<dbReference type="InterPro" id="IPR036837">
    <property type="entry name" value="Cation_efflux_CTD_sf"/>
</dbReference>
<feature type="domain" description="Cation efflux protein transmembrane" evidence="8">
    <location>
        <begin position="13"/>
        <end position="199"/>
    </location>
</feature>
<evidence type="ECO:0000256" key="5">
    <source>
        <dbReference type="ARBA" id="ARBA00022989"/>
    </source>
</evidence>
<dbReference type="GO" id="GO:0015341">
    <property type="term" value="F:zinc efflux antiporter activity"/>
    <property type="evidence" value="ECO:0007669"/>
    <property type="project" value="TreeGrafter"/>
</dbReference>
<dbReference type="Pfam" id="PF01545">
    <property type="entry name" value="Cation_efflux"/>
    <property type="match status" value="1"/>
</dbReference>
<evidence type="ECO:0000256" key="6">
    <source>
        <dbReference type="ARBA" id="ARBA00023136"/>
    </source>
</evidence>
<dbReference type="PANTHER" id="PTHR43840:SF15">
    <property type="entry name" value="MITOCHONDRIAL METAL TRANSPORTER 1-RELATED"/>
    <property type="match status" value="1"/>
</dbReference>
<dbReference type="InterPro" id="IPR050291">
    <property type="entry name" value="CDF_Transporter"/>
</dbReference>
<comment type="subcellular location">
    <subcellularLocation>
        <location evidence="1">Membrane</location>
        <topology evidence="1">Multi-pass membrane protein</topology>
    </subcellularLocation>
</comment>
<protein>
    <submittedName>
        <fullName evidence="10">Cation diffusion facilitator family transporter</fullName>
    </submittedName>
</protein>
<dbReference type="NCBIfam" id="TIGR01297">
    <property type="entry name" value="CDF"/>
    <property type="match status" value="1"/>
</dbReference>
<dbReference type="PANTHER" id="PTHR43840">
    <property type="entry name" value="MITOCHONDRIAL METAL TRANSPORTER 1-RELATED"/>
    <property type="match status" value="1"/>
</dbReference>
<dbReference type="Proteomes" id="UP000008467">
    <property type="component" value="Chromosome"/>
</dbReference>
<dbReference type="GO" id="GO:0015086">
    <property type="term" value="F:cadmium ion transmembrane transporter activity"/>
    <property type="evidence" value="ECO:0007669"/>
    <property type="project" value="TreeGrafter"/>
</dbReference>
<dbReference type="KEGG" id="cle:Clole_3454"/>
<dbReference type="InterPro" id="IPR027469">
    <property type="entry name" value="Cation_efflux_TMD_sf"/>
</dbReference>
<feature type="transmembrane region" description="Helical" evidence="7">
    <location>
        <begin position="46"/>
        <end position="63"/>
    </location>
</feature>
<evidence type="ECO:0000313" key="11">
    <source>
        <dbReference type="Proteomes" id="UP000008467"/>
    </source>
</evidence>
<dbReference type="GO" id="GO:0006882">
    <property type="term" value="P:intracellular zinc ion homeostasis"/>
    <property type="evidence" value="ECO:0007669"/>
    <property type="project" value="TreeGrafter"/>
</dbReference>
<comment type="similarity">
    <text evidence="2">Belongs to the cation diffusion facilitator (CDF) transporter (TC 2.A.4) family.</text>
</comment>
<evidence type="ECO:0000256" key="4">
    <source>
        <dbReference type="ARBA" id="ARBA00022692"/>
    </source>
</evidence>
<keyword evidence="5 7" id="KW-1133">Transmembrane helix</keyword>
<keyword evidence="6 7" id="KW-0472">Membrane</keyword>
<name>F2JRW1_CELLD</name>
<dbReference type="InterPro" id="IPR058533">
    <property type="entry name" value="Cation_efflux_TM"/>
</dbReference>
<dbReference type="Gene3D" id="3.30.70.1350">
    <property type="entry name" value="Cation efflux protein, cytoplasmic domain"/>
    <property type="match status" value="1"/>
</dbReference>
<dbReference type="EMBL" id="CP002582">
    <property type="protein sequence ID" value="ADZ85141.1"/>
    <property type="molecule type" value="Genomic_DNA"/>
</dbReference>
<feature type="transmembrane region" description="Helical" evidence="7">
    <location>
        <begin position="113"/>
        <end position="131"/>
    </location>
</feature>
<evidence type="ECO:0000256" key="2">
    <source>
        <dbReference type="ARBA" id="ARBA00008114"/>
    </source>
</evidence>
<dbReference type="InterPro" id="IPR027470">
    <property type="entry name" value="Cation_efflux_CTD"/>
</dbReference>
<organism evidence="10 11">
    <name type="scientific">Cellulosilyticum lentocellum (strain ATCC 49066 / DSM 5427 / NCIMB 11756 / RHM5)</name>
    <name type="common">Clostridium lentocellum</name>
    <dbReference type="NCBI Taxonomy" id="642492"/>
    <lineage>
        <taxon>Bacteria</taxon>
        <taxon>Bacillati</taxon>
        <taxon>Bacillota</taxon>
        <taxon>Clostridia</taxon>
        <taxon>Lachnospirales</taxon>
        <taxon>Cellulosilyticaceae</taxon>
        <taxon>Cellulosilyticum</taxon>
    </lineage>
</organism>
<dbReference type="RefSeq" id="WP_013658417.1">
    <property type="nucleotide sequence ID" value="NC_015275.1"/>
</dbReference>
<keyword evidence="4 7" id="KW-0812">Transmembrane</keyword>
<evidence type="ECO:0000256" key="7">
    <source>
        <dbReference type="SAM" id="Phobius"/>
    </source>
</evidence>
<dbReference type="FunFam" id="1.20.1510.10:FF:000006">
    <property type="entry name" value="Divalent cation efflux transporter"/>
    <property type="match status" value="1"/>
</dbReference>
<feature type="transmembrane region" description="Helical" evidence="7">
    <location>
        <begin position="84"/>
        <end position="107"/>
    </location>
</feature>
<evidence type="ECO:0000259" key="9">
    <source>
        <dbReference type="Pfam" id="PF16916"/>
    </source>
</evidence>
<keyword evidence="3" id="KW-0813">Transport</keyword>
<dbReference type="AlphaFoldDB" id="F2JRW1"/>
<dbReference type="Pfam" id="PF16916">
    <property type="entry name" value="ZT_dimer"/>
    <property type="match status" value="1"/>
</dbReference>
<sequence>MEKSKFKIVKKVLWLILLANFAVAAAKVIFGMIINSASMTADGFHSITDGSSNIVGLIGIGIASKPIDDDHPYGHKKFETITGLFIVAMLVGLGLKIIVGAISHFINPITPEISISSLVVMIITLGVNLFVTTYERKKGEECNSTILISDAMHTKSDIYVTIGVLTTLVAIKLGAPVWIDPLASLIVAGFILKAGYEIFDMTCGVLVDKAVVDNKEIEKITVKHELVKGVHKIRNRGTIDDLHIDMHILASCDLTLGQTHKLSHDIEDMLQKELNPHAQVIIHIEPYETELGKED</sequence>